<reference evidence="1 2" key="1">
    <citation type="journal article" date="2015" name="Biotechnol. Biofuels">
        <title>Enhanced degradation of softwood versus hardwood by the white-rot fungus Pycnoporus coccineus.</title>
        <authorList>
            <person name="Couturier M."/>
            <person name="Navarro D."/>
            <person name="Chevret D."/>
            <person name="Henrissat B."/>
            <person name="Piumi F."/>
            <person name="Ruiz-Duenas F.J."/>
            <person name="Martinez A.T."/>
            <person name="Grigoriev I.V."/>
            <person name="Riley R."/>
            <person name="Lipzen A."/>
            <person name="Berrin J.G."/>
            <person name="Master E.R."/>
            <person name="Rosso M.N."/>
        </authorList>
    </citation>
    <scope>NUCLEOTIDE SEQUENCE [LARGE SCALE GENOMIC DNA]</scope>
    <source>
        <strain evidence="1 2">BRFM310</strain>
    </source>
</reference>
<proteinExistence type="predicted"/>
<protein>
    <submittedName>
        <fullName evidence="1">Uncharacterized protein</fullName>
    </submittedName>
</protein>
<dbReference type="Proteomes" id="UP000193067">
    <property type="component" value="Unassembled WGS sequence"/>
</dbReference>
<accession>A0A1Y2IUE5</accession>
<evidence type="ECO:0000313" key="2">
    <source>
        <dbReference type="Proteomes" id="UP000193067"/>
    </source>
</evidence>
<keyword evidence="2" id="KW-1185">Reference proteome</keyword>
<gene>
    <name evidence="1" type="ORF">PYCCODRAFT_1466248</name>
</gene>
<dbReference type="EMBL" id="KZ084097">
    <property type="protein sequence ID" value="OSD04283.1"/>
    <property type="molecule type" value="Genomic_DNA"/>
</dbReference>
<name>A0A1Y2IUE5_TRAC3</name>
<dbReference type="OrthoDB" id="3229989at2759"/>
<evidence type="ECO:0000313" key="1">
    <source>
        <dbReference type="EMBL" id="OSD04283.1"/>
    </source>
</evidence>
<organism evidence="1 2">
    <name type="scientific">Trametes coccinea (strain BRFM310)</name>
    <name type="common">Pycnoporus coccineus</name>
    <dbReference type="NCBI Taxonomy" id="1353009"/>
    <lineage>
        <taxon>Eukaryota</taxon>
        <taxon>Fungi</taxon>
        <taxon>Dikarya</taxon>
        <taxon>Basidiomycota</taxon>
        <taxon>Agaricomycotina</taxon>
        <taxon>Agaricomycetes</taxon>
        <taxon>Polyporales</taxon>
        <taxon>Polyporaceae</taxon>
        <taxon>Trametes</taxon>
    </lineage>
</organism>
<dbReference type="STRING" id="1353009.A0A1Y2IUE5"/>
<sequence length="143" mass="16464">MDRLFAPQSAEAQAHSLLTENWFSWDQDHPSLDETLTAGCATYEAFQRYLNGQDLYLVPRTRNELENVLRRYATDAIHNTISKSRSQLERGGYARICQLVEKSITKVLNENDNASFLLSLHRPRHETARSPELSSSPRFIKIK</sequence>
<dbReference type="AlphaFoldDB" id="A0A1Y2IUE5"/>